<reference evidence="1" key="2">
    <citation type="submission" date="2022-01" db="EMBL/GenBank/DDBJ databases">
        <authorList>
            <person name="Yamashiro T."/>
            <person name="Shiraishi A."/>
            <person name="Satake H."/>
            <person name="Nakayama K."/>
        </authorList>
    </citation>
    <scope>NUCLEOTIDE SEQUENCE</scope>
</reference>
<dbReference type="Proteomes" id="UP001151760">
    <property type="component" value="Unassembled WGS sequence"/>
</dbReference>
<sequence>MRLTVGARPKEVTEIREFAEWILKVKDGELGEHYDGEVSIGLLGEILIDAADNPITSIIDFTYPKILYTINDPSYFQEKAILAPTNEVVDNIKKHLPENFQR</sequence>
<keyword evidence="2" id="KW-1185">Reference proteome</keyword>
<evidence type="ECO:0000313" key="1">
    <source>
        <dbReference type="EMBL" id="GJT80020.1"/>
    </source>
</evidence>
<comment type="caution">
    <text evidence="1">The sequence shown here is derived from an EMBL/GenBank/DDBJ whole genome shotgun (WGS) entry which is preliminary data.</text>
</comment>
<evidence type="ECO:0000313" key="2">
    <source>
        <dbReference type="Proteomes" id="UP001151760"/>
    </source>
</evidence>
<name>A0ABQ5GX77_9ASTR</name>
<proteinExistence type="predicted"/>
<reference evidence="1" key="1">
    <citation type="journal article" date="2022" name="Int. J. Mol. Sci.">
        <title>Draft Genome of Tanacetum Coccineum: Genomic Comparison of Closely Related Tanacetum-Family Plants.</title>
        <authorList>
            <person name="Yamashiro T."/>
            <person name="Shiraishi A."/>
            <person name="Nakayama K."/>
            <person name="Satake H."/>
        </authorList>
    </citation>
    <scope>NUCLEOTIDE SEQUENCE</scope>
</reference>
<dbReference type="EMBL" id="BQNB010018952">
    <property type="protein sequence ID" value="GJT80020.1"/>
    <property type="molecule type" value="Genomic_DNA"/>
</dbReference>
<organism evidence="1 2">
    <name type="scientific">Tanacetum coccineum</name>
    <dbReference type="NCBI Taxonomy" id="301880"/>
    <lineage>
        <taxon>Eukaryota</taxon>
        <taxon>Viridiplantae</taxon>
        <taxon>Streptophyta</taxon>
        <taxon>Embryophyta</taxon>
        <taxon>Tracheophyta</taxon>
        <taxon>Spermatophyta</taxon>
        <taxon>Magnoliopsida</taxon>
        <taxon>eudicotyledons</taxon>
        <taxon>Gunneridae</taxon>
        <taxon>Pentapetalae</taxon>
        <taxon>asterids</taxon>
        <taxon>campanulids</taxon>
        <taxon>Asterales</taxon>
        <taxon>Asteraceae</taxon>
        <taxon>Asteroideae</taxon>
        <taxon>Anthemideae</taxon>
        <taxon>Anthemidinae</taxon>
        <taxon>Tanacetum</taxon>
    </lineage>
</organism>
<gene>
    <name evidence="1" type="ORF">Tco_1054362</name>
</gene>
<protein>
    <submittedName>
        <fullName evidence="1">ATP-dependent DNA helicase PIF1-like protein</fullName>
    </submittedName>
</protein>
<accession>A0ABQ5GX77</accession>